<dbReference type="AlphaFoldDB" id="A0AAW1PW22"/>
<evidence type="ECO:0000256" key="2">
    <source>
        <dbReference type="ARBA" id="ARBA00023295"/>
    </source>
</evidence>
<dbReference type="Gene3D" id="2.60.120.260">
    <property type="entry name" value="Galactose-binding domain-like"/>
    <property type="match status" value="1"/>
</dbReference>
<dbReference type="Proteomes" id="UP001465755">
    <property type="component" value="Unassembled WGS sequence"/>
</dbReference>
<dbReference type="PANTHER" id="PTHR42732:SF2">
    <property type="entry name" value="BETA-MANNOSIDASE"/>
    <property type="match status" value="1"/>
</dbReference>
<evidence type="ECO:0000259" key="3">
    <source>
        <dbReference type="Pfam" id="PF00703"/>
    </source>
</evidence>
<dbReference type="SUPFAM" id="SSF49785">
    <property type="entry name" value="Galactose-binding domain-like"/>
    <property type="match status" value="1"/>
</dbReference>
<organism evidence="4 5">
    <name type="scientific">Symbiochloris irregularis</name>
    <dbReference type="NCBI Taxonomy" id="706552"/>
    <lineage>
        <taxon>Eukaryota</taxon>
        <taxon>Viridiplantae</taxon>
        <taxon>Chlorophyta</taxon>
        <taxon>core chlorophytes</taxon>
        <taxon>Trebouxiophyceae</taxon>
        <taxon>Trebouxiales</taxon>
        <taxon>Trebouxiaceae</taxon>
        <taxon>Symbiochloris</taxon>
    </lineage>
</organism>
<evidence type="ECO:0000313" key="5">
    <source>
        <dbReference type="Proteomes" id="UP001465755"/>
    </source>
</evidence>
<comment type="caution">
    <text evidence="4">The sequence shown here is derived from an EMBL/GenBank/DDBJ whole genome shotgun (WGS) entry which is preliminary data.</text>
</comment>
<proteinExistence type="predicted"/>
<evidence type="ECO:0000256" key="1">
    <source>
        <dbReference type="ARBA" id="ARBA00022801"/>
    </source>
</evidence>
<dbReference type="EMBL" id="JALJOQ010000003">
    <property type="protein sequence ID" value="KAK9813666.1"/>
    <property type="molecule type" value="Genomic_DNA"/>
</dbReference>
<dbReference type="PANTHER" id="PTHR42732">
    <property type="entry name" value="BETA-GALACTOSIDASE"/>
    <property type="match status" value="1"/>
</dbReference>
<keyword evidence="1" id="KW-0378">Hydrolase</keyword>
<dbReference type="GO" id="GO:0004553">
    <property type="term" value="F:hydrolase activity, hydrolyzing O-glycosyl compounds"/>
    <property type="evidence" value="ECO:0007669"/>
    <property type="project" value="InterPro"/>
</dbReference>
<reference evidence="4 5" key="1">
    <citation type="journal article" date="2024" name="Nat. Commun.">
        <title>Phylogenomics reveals the evolutionary origins of lichenization in chlorophyte algae.</title>
        <authorList>
            <person name="Puginier C."/>
            <person name="Libourel C."/>
            <person name="Otte J."/>
            <person name="Skaloud P."/>
            <person name="Haon M."/>
            <person name="Grisel S."/>
            <person name="Petersen M."/>
            <person name="Berrin J.G."/>
            <person name="Delaux P.M."/>
            <person name="Dal Grande F."/>
            <person name="Keller J."/>
        </authorList>
    </citation>
    <scope>NUCLEOTIDE SEQUENCE [LARGE SCALE GENOMIC DNA]</scope>
    <source>
        <strain evidence="4 5">SAG 2036</strain>
    </source>
</reference>
<dbReference type="InterPro" id="IPR036156">
    <property type="entry name" value="Beta-gal/glucu_dom_sf"/>
</dbReference>
<keyword evidence="2" id="KW-0326">Glycosidase</keyword>
<gene>
    <name evidence="4" type="ORF">WJX73_002278</name>
</gene>
<name>A0AAW1PW22_9CHLO</name>
<dbReference type="SUPFAM" id="SSF51445">
    <property type="entry name" value="(Trans)glycosidases"/>
    <property type="match status" value="1"/>
</dbReference>
<dbReference type="SUPFAM" id="SSF49303">
    <property type="entry name" value="beta-Galactosidase/glucuronidase domain"/>
    <property type="match status" value="1"/>
</dbReference>
<dbReference type="InterPro" id="IPR017853">
    <property type="entry name" value="GH"/>
</dbReference>
<dbReference type="GO" id="GO:0005975">
    <property type="term" value="P:carbohydrate metabolic process"/>
    <property type="evidence" value="ECO:0007669"/>
    <property type="project" value="InterPro"/>
</dbReference>
<dbReference type="InterPro" id="IPR051913">
    <property type="entry name" value="GH2_Domain-Containing"/>
</dbReference>
<dbReference type="Gene3D" id="2.60.40.10">
    <property type="entry name" value="Immunoglobulins"/>
    <property type="match status" value="1"/>
</dbReference>
<feature type="domain" description="Glycoside hydrolase family 2 immunoglobulin-like beta-sandwich" evidence="3">
    <location>
        <begin position="186"/>
        <end position="227"/>
    </location>
</feature>
<dbReference type="Gene3D" id="3.20.20.80">
    <property type="entry name" value="Glycosidases"/>
    <property type="match status" value="1"/>
</dbReference>
<dbReference type="InterPro" id="IPR013783">
    <property type="entry name" value="Ig-like_fold"/>
</dbReference>
<keyword evidence="5" id="KW-1185">Reference proteome</keyword>
<sequence length="587" mass="64990">MSWGYPRPQMVRLLPDSAGFNFFNLNGKWQYALHAPGAKLPFGKTLKDSIIVPFPPESFLSGLQTMPNFHMFYRRMFQVGQPWDHASHSKVPTNIITSPTQELLLNFGAVDWQARVFVDQQHVCSHRGGYSRFTCAISSALSNKSEHELILDVHDPTEFGQDNLFGKQRSDAAENLTAAVLVTDPQRNMTVGSAVGTVGTPLTINITNPRLWSTSDPFLYDVQVALKNTSQPDLTSVQEDPLALSSVLSAPAVDTVSSYAGVRTVSKCLDRRGLTRFCLNGQPTFLNGLLDQGMWPDGLYTAPADEAHAFDIGLAQQAGFNMLRKHVKVEPDVWFAYTDKMGTLVIQDIPSPVGSYFDLAGPTEQCCYPVAWNSSQGYNNVVTPAMRANYLQEVKDIVEQHMSSPSLVAYILFNEGWGQPLDTAQITREVMALDRTRLFNSASGWNNSDQYLAGDFLDLHDYSPLGPTALAVGGTNLSQLINVIGEWGSVGFIIPERPIYSKNVYIPNYALLGFDFTTWLQRYEVMLATIAPQLTDPKYALSGLVYTELTDAAFDITGLCTYDRIVIKISVPVVAQLNARMYELFAA</sequence>
<accession>A0AAW1PW22</accession>
<dbReference type="Pfam" id="PF00703">
    <property type="entry name" value="Glyco_hydro_2"/>
    <property type="match status" value="1"/>
</dbReference>
<dbReference type="InterPro" id="IPR008979">
    <property type="entry name" value="Galactose-bd-like_sf"/>
</dbReference>
<evidence type="ECO:0000313" key="4">
    <source>
        <dbReference type="EMBL" id="KAK9813666.1"/>
    </source>
</evidence>
<dbReference type="InterPro" id="IPR006102">
    <property type="entry name" value="Ig-like_GH2"/>
</dbReference>
<protein>
    <recommendedName>
        <fullName evidence="3">Glycoside hydrolase family 2 immunoglobulin-like beta-sandwich domain-containing protein</fullName>
    </recommendedName>
</protein>